<keyword evidence="2 7" id="KW-0560">Oxidoreductase</keyword>
<protein>
    <recommendedName>
        <fullName evidence="4">Putative succinate-semialdehyde dehydrogenase [NADP(+)] 2</fullName>
        <ecNumber evidence="3">1.2.1.79</ecNumber>
    </recommendedName>
</protein>
<dbReference type="RefSeq" id="WP_083115382.1">
    <property type="nucleotide sequence ID" value="NZ_JACKTS010000023.1"/>
</dbReference>
<dbReference type="InterPro" id="IPR016163">
    <property type="entry name" value="Ald_DH_C"/>
</dbReference>
<evidence type="ECO:0000313" key="9">
    <source>
        <dbReference type="EMBL" id="ORA15371.1"/>
    </source>
</evidence>
<dbReference type="GO" id="GO:0036243">
    <property type="term" value="F:succinate-semialdehyde dehydrogenase (NADP+) activity"/>
    <property type="evidence" value="ECO:0007669"/>
    <property type="project" value="UniProtKB-EC"/>
</dbReference>
<comment type="similarity">
    <text evidence="1 7">Belongs to the aldehyde dehydrogenase family.</text>
</comment>
<dbReference type="InterPro" id="IPR029510">
    <property type="entry name" value="Ald_DH_CS_GLU"/>
</dbReference>
<comment type="catalytic activity">
    <reaction evidence="5">
        <text>succinate semialdehyde + NADP(+) + H2O = succinate + NADPH + 2 H(+)</text>
        <dbReference type="Rhea" id="RHEA:13213"/>
        <dbReference type="ChEBI" id="CHEBI:15377"/>
        <dbReference type="ChEBI" id="CHEBI:15378"/>
        <dbReference type="ChEBI" id="CHEBI:30031"/>
        <dbReference type="ChEBI" id="CHEBI:57706"/>
        <dbReference type="ChEBI" id="CHEBI:57783"/>
        <dbReference type="ChEBI" id="CHEBI:58349"/>
        <dbReference type="EC" id="1.2.1.79"/>
    </reaction>
</comment>
<dbReference type="AlphaFoldDB" id="A0A1W9ZHQ2"/>
<feature type="active site" evidence="6">
    <location>
        <position position="257"/>
    </location>
</feature>
<proteinExistence type="inferred from homology"/>
<accession>A0A1W9ZHQ2</accession>
<dbReference type="Gene3D" id="3.40.309.10">
    <property type="entry name" value="Aldehyde Dehydrogenase, Chain A, domain 2"/>
    <property type="match status" value="1"/>
</dbReference>
<name>A0A1W9ZHQ2_MYCAN</name>
<dbReference type="InterPro" id="IPR015590">
    <property type="entry name" value="Aldehyde_DH_dom"/>
</dbReference>
<evidence type="ECO:0000256" key="2">
    <source>
        <dbReference type="ARBA" id="ARBA00023002"/>
    </source>
</evidence>
<dbReference type="Gene3D" id="3.40.605.10">
    <property type="entry name" value="Aldehyde Dehydrogenase, Chain A, domain 1"/>
    <property type="match status" value="1"/>
</dbReference>
<dbReference type="InterPro" id="IPR016161">
    <property type="entry name" value="Ald_DH/histidinol_DH"/>
</dbReference>
<dbReference type="PROSITE" id="PS00687">
    <property type="entry name" value="ALDEHYDE_DEHYDR_GLU"/>
    <property type="match status" value="1"/>
</dbReference>
<evidence type="ECO:0000256" key="7">
    <source>
        <dbReference type="RuleBase" id="RU003345"/>
    </source>
</evidence>
<dbReference type="SUPFAM" id="SSF53720">
    <property type="entry name" value="ALDH-like"/>
    <property type="match status" value="1"/>
</dbReference>
<evidence type="ECO:0000256" key="1">
    <source>
        <dbReference type="ARBA" id="ARBA00009986"/>
    </source>
</evidence>
<evidence type="ECO:0000256" key="4">
    <source>
        <dbReference type="ARBA" id="ARBA00039663"/>
    </source>
</evidence>
<evidence type="ECO:0000256" key="6">
    <source>
        <dbReference type="PROSITE-ProRule" id="PRU10007"/>
    </source>
</evidence>
<dbReference type="EC" id="1.2.1.79" evidence="3"/>
<feature type="domain" description="Aldehyde dehydrogenase" evidence="8">
    <location>
        <begin position="29"/>
        <end position="483"/>
    </location>
</feature>
<evidence type="ECO:0000256" key="3">
    <source>
        <dbReference type="ARBA" id="ARBA00039122"/>
    </source>
</evidence>
<sequence>MSTCTTIRSAPKAFLNIAGERRDTGSGGGYEHVNPATGLVDATIPLAGPGEVDQAVRAADKAFGGWRRTKPAQRRAILTHFADLIEEHAAEFATLGVLDNGTPITTAAASPAIAAEWTRYYAGWADKIEGHTTASFTADGELGLTLRQPYGVIGVVVTWNSPLISLAMKVPAALAAGNTVVVKPSELSPFCCDLYAELAKRAGLPDGVLSVVPGDAAAGATLVSHPLVAKVSFTGGSATARRILTECAATMKPAVLELGGKSANIVFGDADLDSVCLHGTFMSIGLLSGQGCAFPTRMLVEDSIYDEVCQRVAHIAASLAVGDPFDPEVASGPLITNAALERVHGMVERAEAAGARLLTGGHRLAGGLADGFFYAPTVFADVDPVSELAQQEVFGPVLTIMPFRDEHEAVSIANNTHYGLSGYIQTRDLNRALRVAEEMQTGEVLINGGSNVAVWRPFGGFAMSGQGKEGGRAGIEEFLQLKGVGVGTSAALPFG</sequence>
<dbReference type="PANTHER" id="PTHR11699">
    <property type="entry name" value="ALDEHYDE DEHYDROGENASE-RELATED"/>
    <property type="match status" value="1"/>
</dbReference>
<evidence type="ECO:0000259" key="8">
    <source>
        <dbReference type="Pfam" id="PF00171"/>
    </source>
</evidence>
<keyword evidence="10" id="KW-1185">Reference proteome</keyword>
<dbReference type="OrthoDB" id="6882680at2"/>
<evidence type="ECO:0000313" key="10">
    <source>
        <dbReference type="Proteomes" id="UP000192284"/>
    </source>
</evidence>
<dbReference type="InterPro" id="IPR016162">
    <property type="entry name" value="Ald_DH_N"/>
</dbReference>
<comment type="caution">
    <text evidence="9">The sequence shown here is derived from an EMBL/GenBank/DDBJ whole genome shotgun (WGS) entry which is preliminary data.</text>
</comment>
<dbReference type="Proteomes" id="UP000192284">
    <property type="component" value="Unassembled WGS sequence"/>
</dbReference>
<dbReference type="FunFam" id="3.40.605.10:FF:000007">
    <property type="entry name" value="NAD/NADP-dependent betaine aldehyde dehydrogenase"/>
    <property type="match status" value="1"/>
</dbReference>
<gene>
    <name evidence="9" type="ORF">BST12_22070</name>
</gene>
<reference evidence="9 10" key="1">
    <citation type="submission" date="2017-02" db="EMBL/GenBank/DDBJ databases">
        <title>The new phylogeny of genus Mycobacterium.</title>
        <authorList>
            <person name="Tortoli E."/>
            <person name="Trovato A."/>
            <person name="Cirillo D.M."/>
        </authorList>
    </citation>
    <scope>NUCLEOTIDE SEQUENCE [LARGE SCALE GENOMIC DNA]</scope>
    <source>
        <strain evidence="9 10">DSM 45057</strain>
    </source>
</reference>
<evidence type="ECO:0000256" key="5">
    <source>
        <dbReference type="ARBA" id="ARBA00048559"/>
    </source>
</evidence>
<dbReference type="EMBL" id="MVHE01000051">
    <property type="protein sequence ID" value="ORA15371.1"/>
    <property type="molecule type" value="Genomic_DNA"/>
</dbReference>
<organism evidence="9 10">
    <name type="scientific">Mycobacterium angelicum</name>
    <dbReference type="NCBI Taxonomy" id="470074"/>
    <lineage>
        <taxon>Bacteria</taxon>
        <taxon>Bacillati</taxon>
        <taxon>Actinomycetota</taxon>
        <taxon>Actinomycetes</taxon>
        <taxon>Mycobacteriales</taxon>
        <taxon>Mycobacteriaceae</taxon>
        <taxon>Mycobacterium</taxon>
    </lineage>
</organism>
<dbReference type="Pfam" id="PF00171">
    <property type="entry name" value="Aldedh"/>
    <property type="match status" value="1"/>
</dbReference>